<accession>A0ABD5X8G9</accession>
<feature type="region of interest" description="Disordered" evidence="1">
    <location>
        <begin position="1"/>
        <end position="40"/>
    </location>
</feature>
<dbReference type="Proteomes" id="UP001596414">
    <property type="component" value="Unassembled WGS sequence"/>
</dbReference>
<evidence type="ECO:0000256" key="1">
    <source>
        <dbReference type="SAM" id="MobiDB-lite"/>
    </source>
</evidence>
<proteinExistence type="predicted"/>
<keyword evidence="2" id="KW-0812">Transmembrane</keyword>
<evidence type="ECO:0000313" key="4">
    <source>
        <dbReference type="Proteomes" id="UP001596414"/>
    </source>
</evidence>
<gene>
    <name evidence="3" type="ORF">ACFQJ7_12415</name>
</gene>
<sequence>MTDSTNADADVSADEPAKESRTDGGKSAANLGSDGSNYAPPRHNEFDWRGWTLVGMTIFAFLIVPAAILYVPQAQNLISRVGFSWRQAYLTLPMLSATLLGATAIWAAVTSRRSSE</sequence>
<evidence type="ECO:0000256" key="2">
    <source>
        <dbReference type="SAM" id="Phobius"/>
    </source>
</evidence>
<organism evidence="3 4">
    <name type="scientific">Halovenus rubra</name>
    <dbReference type="NCBI Taxonomy" id="869890"/>
    <lineage>
        <taxon>Archaea</taxon>
        <taxon>Methanobacteriati</taxon>
        <taxon>Methanobacteriota</taxon>
        <taxon>Stenosarchaea group</taxon>
        <taxon>Halobacteria</taxon>
        <taxon>Halobacteriales</taxon>
        <taxon>Haloarculaceae</taxon>
        <taxon>Halovenus</taxon>
    </lineage>
</organism>
<keyword evidence="2" id="KW-1133">Transmembrane helix</keyword>
<feature type="transmembrane region" description="Helical" evidence="2">
    <location>
        <begin position="90"/>
        <end position="109"/>
    </location>
</feature>
<reference evidence="3 4" key="1">
    <citation type="journal article" date="2014" name="Int. J. Syst. Evol. Microbiol.">
        <title>Complete genome sequence of Corynebacterium casei LMG S-19264T (=DSM 44701T), isolated from a smear-ripened cheese.</title>
        <authorList>
            <consortium name="US DOE Joint Genome Institute (JGI-PGF)"/>
            <person name="Walter F."/>
            <person name="Albersmeier A."/>
            <person name="Kalinowski J."/>
            <person name="Ruckert C."/>
        </authorList>
    </citation>
    <scope>NUCLEOTIDE SEQUENCE [LARGE SCALE GENOMIC DNA]</scope>
    <source>
        <strain evidence="3 4">CGMCC 4.7215</strain>
    </source>
</reference>
<comment type="caution">
    <text evidence="3">The sequence shown here is derived from an EMBL/GenBank/DDBJ whole genome shotgun (WGS) entry which is preliminary data.</text>
</comment>
<dbReference type="Pfam" id="PF25932">
    <property type="entry name" value="DUF7977"/>
    <property type="match status" value="1"/>
</dbReference>
<evidence type="ECO:0008006" key="5">
    <source>
        <dbReference type="Google" id="ProtNLM"/>
    </source>
</evidence>
<dbReference type="RefSeq" id="WP_267637345.1">
    <property type="nucleotide sequence ID" value="NZ_JAODIY010000009.1"/>
</dbReference>
<dbReference type="InterPro" id="IPR058283">
    <property type="entry name" value="DUF7977"/>
</dbReference>
<keyword evidence="2" id="KW-0472">Membrane</keyword>
<feature type="compositionally biased region" description="Basic and acidic residues" evidence="1">
    <location>
        <begin position="15"/>
        <end position="24"/>
    </location>
</feature>
<name>A0ABD5X8G9_9EURY</name>
<dbReference type="EMBL" id="JBHSZQ010000047">
    <property type="protein sequence ID" value="MFC7126819.1"/>
    <property type="molecule type" value="Genomic_DNA"/>
</dbReference>
<dbReference type="AlphaFoldDB" id="A0ABD5X8G9"/>
<feature type="transmembrane region" description="Helical" evidence="2">
    <location>
        <begin position="51"/>
        <end position="70"/>
    </location>
</feature>
<protein>
    <recommendedName>
        <fullName evidence="5">Solute:sodium symporter small subunit</fullName>
    </recommendedName>
</protein>
<evidence type="ECO:0000313" key="3">
    <source>
        <dbReference type="EMBL" id="MFC7126819.1"/>
    </source>
</evidence>